<dbReference type="PANTHER" id="PTHR43304:SF1">
    <property type="entry name" value="PAC DOMAIN-CONTAINING PROTEIN"/>
    <property type="match status" value="1"/>
</dbReference>
<dbReference type="Proteomes" id="UP000434850">
    <property type="component" value="Unassembled WGS sequence"/>
</dbReference>
<dbReference type="PANTHER" id="PTHR43304">
    <property type="entry name" value="PHYTOCHROME-LIKE PROTEIN CPH1"/>
    <property type="match status" value="1"/>
</dbReference>
<dbReference type="PROSITE" id="PS50113">
    <property type="entry name" value="PAC"/>
    <property type="match status" value="1"/>
</dbReference>
<dbReference type="EMBL" id="WQLA01000002">
    <property type="protein sequence ID" value="MVN90856.1"/>
    <property type="molecule type" value="Genomic_DNA"/>
</dbReference>
<dbReference type="SMART" id="SM00086">
    <property type="entry name" value="PAC"/>
    <property type="match status" value="1"/>
</dbReference>
<feature type="transmembrane region" description="Helical" evidence="6">
    <location>
        <begin position="7"/>
        <end position="28"/>
    </location>
</feature>
<keyword evidence="6" id="KW-1133">Transmembrane helix</keyword>
<dbReference type="InterPro" id="IPR001610">
    <property type="entry name" value="PAC"/>
</dbReference>
<comment type="catalytic activity">
    <reaction evidence="1">
        <text>ATP + protein L-histidine = ADP + protein N-phospho-L-histidine.</text>
        <dbReference type="EC" id="2.7.13.3"/>
    </reaction>
</comment>
<sequence>MDKKFVLKLMLGYVAAGLLWLVGGTWLIDQLQLHDYFAGFDLALVVKNTLFLFVSVISLVYIVANYYSQLLARQTILNRQLTESEGRLRHLLNTYEYVMKATNDVIWDYDIANNKLKWLSGYREVFGFTSNDELPVENAFWNMNRIHEDDRKATIKSFKTVLQLKERKWNAEYRYLCADGAYKYVADRGYLILDDNGEPVRMLGAMQDIDVRKNYGLRLEAQNEKLN</sequence>
<dbReference type="InterPro" id="IPR000700">
    <property type="entry name" value="PAS-assoc_C"/>
</dbReference>
<gene>
    <name evidence="8" type="ORF">GO816_06940</name>
</gene>
<keyword evidence="5" id="KW-0418">Kinase</keyword>
<keyword evidence="6" id="KW-0472">Membrane</keyword>
<feature type="transmembrane region" description="Helical" evidence="6">
    <location>
        <begin position="48"/>
        <end position="67"/>
    </location>
</feature>
<evidence type="ECO:0000256" key="5">
    <source>
        <dbReference type="ARBA" id="ARBA00022777"/>
    </source>
</evidence>
<accession>A0A6I4IBF1</accession>
<keyword evidence="6" id="KW-0812">Transmembrane</keyword>
<dbReference type="CDD" id="cd00130">
    <property type="entry name" value="PAS"/>
    <property type="match status" value="1"/>
</dbReference>
<dbReference type="Gene3D" id="3.30.450.20">
    <property type="entry name" value="PAS domain"/>
    <property type="match status" value="1"/>
</dbReference>
<dbReference type="Pfam" id="PF08447">
    <property type="entry name" value="PAS_3"/>
    <property type="match status" value="1"/>
</dbReference>
<dbReference type="RefSeq" id="WP_157540625.1">
    <property type="nucleotide sequence ID" value="NZ_WQLA01000002.1"/>
</dbReference>
<dbReference type="AlphaFoldDB" id="A0A6I4IBF1"/>
<proteinExistence type="predicted"/>
<evidence type="ECO:0000256" key="2">
    <source>
        <dbReference type="ARBA" id="ARBA00012438"/>
    </source>
</evidence>
<comment type="caution">
    <text evidence="8">The sequence shown here is derived from an EMBL/GenBank/DDBJ whole genome shotgun (WGS) entry which is preliminary data.</text>
</comment>
<dbReference type="OrthoDB" id="6231665at2"/>
<dbReference type="InterPro" id="IPR000014">
    <property type="entry name" value="PAS"/>
</dbReference>
<keyword evidence="4" id="KW-0808">Transferase</keyword>
<dbReference type="GO" id="GO:0004673">
    <property type="term" value="F:protein histidine kinase activity"/>
    <property type="evidence" value="ECO:0007669"/>
    <property type="project" value="UniProtKB-EC"/>
</dbReference>
<evidence type="ECO:0000256" key="4">
    <source>
        <dbReference type="ARBA" id="ARBA00022679"/>
    </source>
</evidence>
<name>A0A6I4IBF1_9SPHI</name>
<evidence type="ECO:0000313" key="9">
    <source>
        <dbReference type="Proteomes" id="UP000434850"/>
    </source>
</evidence>
<dbReference type="NCBIfam" id="TIGR00229">
    <property type="entry name" value="sensory_box"/>
    <property type="match status" value="1"/>
</dbReference>
<reference evidence="8 9" key="1">
    <citation type="submission" date="2019-12" db="EMBL/GenBank/DDBJ databases">
        <title>Mucilaginibacter sp. HME9299 genome sequencing and assembly.</title>
        <authorList>
            <person name="Kang H."/>
            <person name="Kim H."/>
            <person name="Joh K."/>
        </authorList>
    </citation>
    <scope>NUCLEOTIDE SEQUENCE [LARGE SCALE GENOMIC DNA]</scope>
    <source>
        <strain evidence="8 9">HME9299</strain>
    </source>
</reference>
<evidence type="ECO:0000313" key="8">
    <source>
        <dbReference type="EMBL" id="MVN90856.1"/>
    </source>
</evidence>
<organism evidence="8 9">
    <name type="scientific">Mucilaginibacter aquatilis</name>
    <dbReference type="NCBI Taxonomy" id="1517760"/>
    <lineage>
        <taxon>Bacteria</taxon>
        <taxon>Pseudomonadati</taxon>
        <taxon>Bacteroidota</taxon>
        <taxon>Sphingobacteriia</taxon>
        <taxon>Sphingobacteriales</taxon>
        <taxon>Sphingobacteriaceae</taxon>
        <taxon>Mucilaginibacter</taxon>
    </lineage>
</organism>
<keyword evidence="3" id="KW-0597">Phosphoprotein</keyword>
<evidence type="ECO:0000256" key="3">
    <source>
        <dbReference type="ARBA" id="ARBA00022553"/>
    </source>
</evidence>
<dbReference type="InterPro" id="IPR052162">
    <property type="entry name" value="Sensor_kinase/Photoreceptor"/>
</dbReference>
<evidence type="ECO:0000259" key="7">
    <source>
        <dbReference type="PROSITE" id="PS50113"/>
    </source>
</evidence>
<dbReference type="InterPro" id="IPR035965">
    <property type="entry name" value="PAS-like_dom_sf"/>
</dbReference>
<protein>
    <recommendedName>
        <fullName evidence="2">histidine kinase</fullName>
        <ecNumber evidence="2">2.7.13.3</ecNumber>
    </recommendedName>
</protein>
<keyword evidence="9" id="KW-1185">Reference proteome</keyword>
<dbReference type="EC" id="2.7.13.3" evidence="2"/>
<evidence type="ECO:0000256" key="6">
    <source>
        <dbReference type="SAM" id="Phobius"/>
    </source>
</evidence>
<evidence type="ECO:0000256" key="1">
    <source>
        <dbReference type="ARBA" id="ARBA00000085"/>
    </source>
</evidence>
<dbReference type="SUPFAM" id="SSF55785">
    <property type="entry name" value="PYP-like sensor domain (PAS domain)"/>
    <property type="match status" value="1"/>
</dbReference>
<feature type="domain" description="PAC" evidence="7">
    <location>
        <begin position="169"/>
        <end position="221"/>
    </location>
</feature>
<dbReference type="InterPro" id="IPR013655">
    <property type="entry name" value="PAS_fold_3"/>
</dbReference>